<dbReference type="SMART" id="SM00985">
    <property type="entry name" value="UBA_e1_C"/>
    <property type="match status" value="1"/>
</dbReference>
<dbReference type="InterPro" id="IPR019572">
    <property type="entry name" value="UBA_E1_SCCH"/>
</dbReference>
<organism evidence="12 13">
    <name type="scientific">Emiliania huxleyi (strain CCMP1516)</name>
    <dbReference type="NCBI Taxonomy" id="280463"/>
    <lineage>
        <taxon>Eukaryota</taxon>
        <taxon>Haptista</taxon>
        <taxon>Haptophyta</taxon>
        <taxon>Prymnesiophyceae</taxon>
        <taxon>Isochrysidales</taxon>
        <taxon>Noelaerhabdaceae</taxon>
        <taxon>Emiliania</taxon>
    </lineage>
</organism>
<evidence type="ECO:0000256" key="6">
    <source>
        <dbReference type="ARBA" id="ARBA00022741"/>
    </source>
</evidence>
<comment type="pathway">
    <text evidence="2">Protein modification; protein ubiquitination.</text>
</comment>
<dbReference type="FunFam" id="1.10.10.2660:FF:000001">
    <property type="entry name" value="Ubiquitin-activating enzyme E1 1"/>
    <property type="match status" value="1"/>
</dbReference>
<evidence type="ECO:0000256" key="4">
    <source>
        <dbReference type="ARBA" id="ARBA00012990"/>
    </source>
</evidence>
<dbReference type="STRING" id="2903.R1D4A1"/>
<evidence type="ECO:0000256" key="8">
    <source>
        <dbReference type="ARBA" id="ARBA00022840"/>
    </source>
</evidence>
<protein>
    <recommendedName>
        <fullName evidence="4">E1 ubiquitin-activating enzyme</fullName>
        <ecNumber evidence="4">6.2.1.45</ecNumber>
    </recommendedName>
</protein>
<dbReference type="FunFam" id="2.40.30.180:FF:000001">
    <property type="entry name" value="ubiquitin-like modifier-activating enzyme 1"/>
    <property type="match status" value="1"/>
</dbReference>
<dbReference type="PROSITE" id="PS00865">
    <property type="entry name" value="UBIQUITIN_ACTIVAT_2"/>
    <property type="match status" value="1"/>
</dbReference>
<dbReference type="InterPro" id="IPR000011">
    <property type="entry name" value="UBQ/SUMO-activ_enz_E1-like"/>
</dbReference>
<dbReference type="PANTHER" id="PTHR10953:SF102">
    <property type="entry name" value="ADENYLYLTRANSFERASE AND SULFURTRANSFERASE MOCS3"/>
    <property type="match status" value="1"/>
</dbReference>
<keyword evidence="13" id="KW-1185">Reference proteome</keyword>
<dbReference type="eggNOG" id="KOG2012">
    <property type="taxonomic scope" value="Eukaryota"/>
</dbReference>
<dbReference type="InterPro" id="IPR033127">
    <property type="entry name" value="UBQ-activ_enz_E1_Cys_AS"/>
</dbReference>
<evidence type="ECO:0000313" key="12">
    <source>
        <dbReference type="EnsemblProtists" id="EOD29862"/>
    </source>
</evidence>
<comment type="similarity">
    <text evidence="3">Belongs to the ubiquitin-activating E1 family.</text>
</comment>
<feature type="region of interest" description="Disordered" evidence="10">
    <location>
        <begin position="365"/>
        <end position="386"/>
    </location>
</feature>
<dbReference type="GeneID" id="17275136"/>
<feature type="active site" description="Glycyl thioester intermediate" evidence="9">
    <location>
        <position position="601"/>
    </location>
</feature>
<evidence type="ECO:0000256" key="2">
    <source>
        <dbReference type="ARBA" id="ARBA00004906"/>
    </source>
</evidence>
<dbReference type="EC" id="6.2.1.45" evidence="4"/>
<dbReference type="GO" id="GO:0016925">
    <property type="term" value="P:protein sumoylation"/>
    <property type="evidence" value="ECO:0007669"/>
    <property type="project" value="TreeGrafter"/>
</dbReference>
<dbReference type="RefSeq" id="XP_005782291.1">
    <property type="nucleotide sequence ID" value="XM_005782234.1"/>
</dbReference>
<dbReference type="GO" id="GO:0031510">
    <property type="term" value="C:SUMO activating enzyme complex"/>
    <property type="evidence" value="ECO:0007669"/>
    <property type="project" value="TreeGrafter"/>
</dbReference>
<evidence type="ECO:0000256" key="5">
    <source>
        <dbReference type="ARBA" id="ARBA00022598"/>
    </source>
</evidence>
<dbReference type="GO" id="GO:0005524">
    <property type="term" value="F:ATP binding"/>
    <property type="evidence" value="ECO:0007669"/>
    <property type="project" value="UniProtKB-KW"/>
</dbReference>
<dbReference type="GO" id="GO:0019948">
    <property type="term" value="F:SUMO activating enzyme activity"/>
    <property type="evidence" value="ECO:0007669"/>
    <property type="project" value="TreeGrafter"/>
</dbReference>
<evidence type="ECO:0000313" key="13">
    <source>
        <dbReference type="Proteomes" id="UP000013827"/>
    </source>
</evidence>
<dbReference type="InterPro" id="IPR032420">
    <property type="entry name" value="E1_4HB"/>
</dbReference>
<dbReference type="InterPro" id="IPR035985">
    <property type="entry name" value="Ubiquitin-activating_enz"/>
</dbReference>
<dbReference type="HOGENOM" id="CLU_002556_0_0_1"/>
<dbReference type="CDD" id="cd01491">
    <property type="entry name" value="Ube1_repeat1"/>
    <property type="match status" value="1"/>
</dbReference>
<dbReference type="InterPro" id="IPR038252">
    <property type="entry name" value="UBA_E1_C_sf"/>
</dbReference>
<feature type="domain" description="Ubiquitin-activating enzyme E1 C-terminal" evidence="11">
    <location>
        <begin position="916"/>
        <end position="1045"/>
    </location>
</feature>
<reference evidence="13" key="1">
    <citation type="journal article" date="2013" name="Nature">
        <title>Pan genome of the phytoplankton Emiliania underpins its global distribution.</title>
        <authorList>
            <person name="Read B.A."/>
            <person name="Kegel J."/>
            <person name="Klute M.J."/>
            <person name="Kuo A."/>
            <person name="Lefebvre S.C."/>
            <person name="Maumus F."/>
            <person name="Mayer C."/>
            <person name="Miller J."/>
            <person name="Monier A."/>
            <person name="Salamov A."/>
            <person name="Young J."/>
            <person name="Aguilar M."/>
            <person name="Claverie J.M."/>
            <person name="Frickenhaus S."/>
            <person name="Gonzalez K."/>
            <person name="Herman E.K."/>
            <person name="Lin Y.C."/>
            <person name="Napier J."/>
            <person name="Ogata H."/>
            <person name="Sarno A.F."/>
            <person name="Shmutz J."/>
            <person name="Schroeder D."/>
            <person name="de Vargas C."/>
            <person name="Verret F."/>
            <person name="von Dassow P."/>
            <person name="Valentin K."/>
            <person name="Van de Peer Y."/>
            <person name="Wheeler G."/>
            <person name="Dacks J.B."/>
            <person name="Delwiche C.F."/>
            <person name="Dyhrman S.T."/>
            <person name="Glockner G."/>
            <person name="John U."/>
            <person name="Richards T."/>
            <person name="Worden A.Z."/>
            <person name="Zhang X."/>
            <person name="Grigoriev I.V."/>
            <person name="Allen A.E."/>
            <person name="Bidle K."/>
            <person name="Borodovsky M."/>
            <person name="Bowler C."/>
            <person name="Brownlee C."/>
            <person name="Cock J.M."/>
            <person name="Elias M."/>
            <person name="Gladyshev V.N."/>
            <person name="Groth M."/>
            <person name="Guda C."/>
            <person name="Hadaegh A."/>
            <person name="Iglesias-Rodriguez M.D."/>
            <person name="Jenkins J."/>
            <person name="Jones B.M."/>
            <person name="Lawson T."/>
            <person name="Leese F."/>
            <person name="Lindquist E."/>
            <person name="Lobanov A."/>
            <person name="Lomsadze A."/>
            <person name="Malik S.B."/>
            <person name="Marsh M.E."/>
            <person name="Mackinder L."/>
            <person name="Mock T."/>
            <person name="Mueller-Roeber B."/>
            <person name="Pagarete A."/>
            <person name="Parker M."/>
            <person name="Probert I."/>
            <person name="Quesneville H."/>
            <person name="Raines C."/>
            <person name="Rensing S.A."/>
            <person name="Riano-Pachon D.M."/>
            <person name="Richier S."/>
            <person name="Rokitta S."/>
            <person name="Shiraiwa Y."/>
            <person name="Soanes D.M."/>
            <person name="van der Giezen M."/>
            <person name="Wahlund T.M."/>
            <person name="Williams B."/>
            <person name="Wilson W."/>
            <person name="Wolfe G."/>
            <person name="Wurch L.L."/>
        </authorList>
    </citation>
    <scope>NUCLEOTIDE SEQUENCE</scope>
</reference>
<dbReference type="FunFam" id="3.10.290.60:FF:000002">
    <property type="entry name" value="Ubiquitin-like modifier-activating enzyme 1"/>
    <property type="match status" value="1"/>
</dbReference>
<dbReference type="Pfam" id="PF16191">
    <property type="entry name" value="E1_4HB"/>
    <property type="match status" value="1"/>
</dbReference>
<feature type="compositionally biased region" description="Gly residues" evidence="10">
    <location>
        <begin position="502"/>
        <end position="513"/>
    </location>
</feature>
<dbReference type="PaxDb" id="2903-EOD29862"/>
<keyword evidence="6" id="KW-0547">Nucleotide-binding</keyword>
<dbReference type="UniPathway" id="UPA00143"/>
<dbReference type="KEGG" id="ehx:EMIHUDRAFT_468480"/>
<dbReference type="Pfam" id="PF16190">
    <property type="entry name" value="E1_FCCH"/>
    <property type="match status" value="1"/>
</dbReference>
<dbReference type="EnsemblProtists" id="EOD29862">
    <property type="protein sequence ID" value="EOD29862"/>
    <property type="gene ID" value="EMIHUDRAFT_468480"/>
</dbReference>
<dbReference type="GO" id="GO:0005737">
    <property type="term" value="C:cytoplasm"/>
    <property type="evidence" value="ECO:0007669"/>
    <property type="project" value="TreeGrafter"/>
</dbReference>
<feature type="region of interest" description="Disordered" evidence="10">
    <location>
        <begin position="786"/>
        <end position="806"/>
    </location>
</feature>
<feature type="region of interest" description="Disordered" evidence="10">
    <location>
        <begin position="486"/>
        <end position="543"/>
    </location>
</feature>
<reference evidence="12" key="2">
    <citation type="submission" date="2024-10" db="UniProtKB">
        <authorList>
            <consortium name="EnsemblProtists"/>
        </authorList>
    </citation>
    <scope>IDENTIFICATION</scope>
</reference>
<dbReference type="GO" id="GO:0004839">
    <property type="term" value="F:ubiquitin activating enzyme activity"/>
    <property type="evidence" value="ECO:0007669"/>
    <property type="project" value="UniProtKB-ARBA"/>
</dbReference>
<evidence type="ECO:0000259" key="11">
    <source>
        <dbReference type="SMART" id="SM00985"/>
    </source>
</evidence>
<feature type="compositionally biased region" description="Low complexity" evidence="10">
    <location>
        <begin position="526"/>
        <end position="543"/>
    </location>
</feature>
<dbReference type="Pfam" id="PF00899">
    <property type="entry name" value="ThiF"/>
    <property type="match status" value="1"/>
</dbReference>
<dbReference type="Gene3D" id="3.10.290.60">
    <property type="entry name" value="Ubiquitin-activating enzyme E1, UFD domain"/>
    <property type="match status" value="1"/>
</dbReference>
<dbReference type="InterPro" id="IPR032418">
    <property type="entry name" value="E1_FCCH"/>
</dbReference>
<evidence type="ECO:0000256" key="10">
    <source>
        <dbReference type="SAM" id="MobiDB-lite"/>
    </source>
</evidence>
<keyword evidence="7" id="KW-0833">Ubl conjugation pathway</keyword>
<dbReference type="PRINTS" id="PR01849">
    <property type="entry name" value="UBIQUITINACT"/>
</dbReference>
<dbReference type="AlphaFoldDB" id="A0A0D3K277"/>
<dbReference type="Gene3D" id="1.10.10.2660">
    <property type="entry name" value="Ubiquitin-activating enzyme E1, SCCH domain"/>
    <property type="match status" value="1"/>
</dbReference>
<evidence type="ECO:0000256" key="9">
    <source>
        <dbReference type="PROSITE-ProRule" id="PRU10132"/>
    </source>
</evidence>
<dbReference type="PANTHER" id="PTHR10953">
    <property type="entry name" value="UBIQUITIN-ACTIVATING ENZYME E1"/>
    <property type="match status" value="1"/>
</dbReference>
<sequence>MADTVQDMETDGAKIDEALYSRQLYVLGHEAMRKMMASSVLIVGLRGLGVEIAKNVVLGGVKSVTLYDPAPATLADLSAQFFLREEDVGKRRATATAPRLAELNQYVPVAELEGDLTADAIASFGIVVVTGAPLGEATRINEACRKSGGRFILADTYGLFGGLFCDFGAAFEVVDADGEEPVSGMLTSVSQDEEGIVTMHDETRHGLSDGDHVCFTEVQGMTELNGSGSRPIKVLGPFSFSIGDTSGYGAYTSGGYMHQVKQKQAVSFLPLPQALAAPDFLVSDFANCIGLQALDAYRAAHGQLPPPSDAAAAAEASGARGELAPMCAIFGGMAAQEVMKAASGKFMPLKQWLYFDAEECLPADGKEALPPAETAPRGSRSRHDSQAAALGWSTQEKLGSLRYLLVGAGAIGCEMLKNWAMMGIGCGEGGHVTGGHVTVTDPDTIEKSNLNRQFLFRPWDVTKAKSACYSQLVYSQLFYSQPVGRDQGKVGVRRGGDRGDEPGGQGGGEAGSGGRRDRGHLRRRLLGPPLRRVQRAGQRAGAAVRRPALHLLPKVAPRERRARPKGEGTLGPKGNVQVVVPKLTESYGSSRDPPEKSIPVCTLKNFPNQIEHTIQWSRDCFEGLFRQGAEDDVNAYLSQPDFLSNLERRPRGRKASRPQPGVRKTTLEALAANLVDKPISLEQCVVWARLRFEELFHNQIAQLIFNFPLDMATSSGAPFWSGPKRPPTPLQFSADDPLHLGFIIAAANLRAFNYGLKGSTDPALFKKAVEAAMVPEFVPKQGVKIATDPKEAEKAPAAPPPDEDEASDAIVATLPAPSSLAGYRMTPVDFEKDDDTNFHIDFIAAASNLRARNYKITEADHHRTKQIAGKIIPAIATTTSLVTGLDLPRAAREVSRKLVCLELLKLMQPAKPIESFKNGFVNLALPFVSFSEPIAAPKRKIGAKGAEWTLWDRYEVDEGRELTLKEFLAYFQERHKLEVTMISSGVSILYSFFTNQKKLKERMPMTMSQLVQEISKAEFKPTQNSLTFEICCNDEDDEDVEVPFVQYKFRGW</sequence>
<dbReference type="Gene3D" id="2.40.30.180">
    <property type="entry name" value="Ubiquitin-activating enzyme E1, FCCH domain"/>
    <property type="match status" value="1"/>
</dbReference>
<dbReference type="InterPro" id="IPR000594">
    <property type="entry name" value="ThiF_NAD_FAD-bd"/>
</dbReference>
<accession>A0A0D3K277</accession>
<dbReference type="Pfam" id="PF09358">
    <property type="entry name" value="E1_UFD"/>
    <property type="match status" value="1"/>
</dbReference>
<name>A0A0D3K277_EMIH1</name>
<evidence type="ECO:0000256" key="3">
    <source>
        <dbReference type="ARBA" id="ARBA00005673"/>
    </source>
</evidence>
<keyword evidence="8" id="KW-0067">ATP-binding</keyword>
<dbReference type="InterPro" id="IPR018965">
    <property type="entry name" value="Ub-activating_enz_E1_C"/>
</dbReference>
<dbReference type="SUPFAM" id="SSF69572">
    <property type="entry name" value="Activating enzymes of the ubiquitin-like proteins"/>
    <property type="match status" value="3"/>
</dbReference>
<evidence type="ECO:0000256" key="7">
    <source>
        <dbReference type="ARBA" id="ARBA00022786"/>
    </source>
</evidence>
<keyword evidence="5" id="KW-0436">Ligase</keyword>
<proteinExistence type="inferred from homology"/>
<dbReference type="InterPro" id="IPR045886">
    <property type="entry name" value="ThiF/MoeB/HesA"/>
</dbReference>
<dbReference type="InterPro" id="IPR042063">
    <property type="entry name" value="Ubi_acti_E1_SCCH"/>
</dbReference>
<dbReference type="Pfam" id="PF10585">
    <property type="entry name" value="UBA_E1_SCCH"/>
    <property type="match status" value="1"/>
</dbReference>
<comment type="catalytic activity">
    <reaction evidence="1">
        <text>ATP + ubiquitin + [E1 ubiquitin-activating enzyme]-L-cysteine = AMP + diphosphate + S-ubiquitinyl-[E1 ubiquitin-activating enzyme]-L-cysteine.</text>
        <dbReference type="EC" id="6.2.1.45"/>
    </reaction>
</comment>
<dbReference type="OMA" id="AGRHKVE"/>
<evidence type="ECO:0000256" key="1">
    <source>
        <dbReference type="ARBA" id="ARBA00000488"/>
    </source>
</evidence>
<dbReference type="InterPro" id="IPR042302">
    <property type="entry name" value="E1_FCCH_sf"/>
</dbReference>
<dbReference type="Gene3D" id="3.40.50.720">
    <property type="entry name" value="NAD(P)-binding Rossmann-like Domain"/>
    <property type="match status" value="2"/>
</dbReference>
<dbReference type="Proteomes" id="UP000013827">
    <property type="component" value="Unassembled WGS sequence"/>
</dbReference>